<protein>
    <submittedName>
        <fullName evidence="3">Beta-1,2-xylosyltransferase 1</fullName>
    </submittedName>
</protein>
<dbReference type="InterPro" id="IPR006598">
    <property type="entry name" value="CAP10"/>
</dbReference>
<gene>
    <name evidence="3" type="ORF">HII31_02968</name>
</gene>
<reference evidence="3" key="1">
    <citation type="submission" date="2020-04" db="EMBL/GenBank/DDBJ databases">
        <title>Draft genome resource of the tomato pathogen Pseudocercospora fuligena.</title>
        <authorList>
            <person name="Zaccaron A."/>
        </authorList>
    </citation>
    <scope>NUCLEOTIDE SEQUENCE</scope>
    <source>
        <strain evidence="3">PF001</strain>
    </source>
</reference>
<comment type="caution">
    <text evidence="3">The sequence shown here is derived from an EMBL/GenBank/DDBJ whole genome shotgun (WGS) entry which is preliminary data.</text>
</comment>
<keyword evidence="4" id="KW-1185">Reference proteome</keyword>
<dbReference type="Proteomes" id="UP000660729">
    <property type="component" value="Unassembled WGS sequence"/>
</dbReference>
<dbReference type="EMBL" id="JABCIY010000038">
    <property type="protein sequence ID" value="KAF7195650.1"/>
    <property type="molecule type" value="Genomic_DNA"/>
</dbReference>
<evidence type="ECO:0000256" key="1">
    <source>
        <dbReference type="SAM" id="Phobius"/>
    </source>
</evidence>
<name>A0A8H6VQX0_9PEZI</name>
<proteinExistence type="predicted"/>
<dbReference type="Pfam" id="PF05686">
    <property type="entry name" value="Glyco_transf_90"/>
    <property type="match status" value="1"/>
</dbReference>
<sequence length="700" mass="81224">QWRPSTHNLSLGTVSNQQHATAMPLVVRQQRHDRLPSRRTYILVACVLLTLAILNVVVLWSDTAKSVLYEQWLPAVAGTTEQKVGSHAWIKSREPTPLVPIDDEHPIKQLMSQADSRFQHYDNDRSKTFSETVQKYRWQTGRHPPPAFKEWYKFAREKGVYNIDDFAQINDDLRPFWAIPPAEVRSFAAHSSDEWPDLIATISLRDGQVFQEEWGWRSETFVKMLKQVARYLPDMDIPINRMDQPRVIVPWDDLQAYLKIEEEGRSLDEQGVEDAFTKGMSGLFIPRFQVPEPNWLHRWNRFVFPKYRVSTDDDPRPDYGWFNFAGGKFMDLAAKACPPGSYATDPESEMRLKEAEKFYKHDLGGFITNFNISSDLCTVGPQLSNLHGMLYASTSMLVTHKLVPIFGECRTNINNDILFPANMYWKRDKRYNYNDEHDINWDDKDDTMVWRGVTSGGNTVDDDPERWRNMHRQRLVLMTNSTELGNSETDVLANDGGEKSRYTIQQFTPANFAKDHFDVGFTEKVACIPNCDFYNSSLTILNKTSFADTFRSKYLIDVDGHSFSGRWRAFLQSRSLGLKATIFREWHDSRLFAWRHFVPMDNRYDDLYSLLLYFIGISPSDQDPVNQVTVWSHDYEAMKLARQGREWAAKVLRPEDIEVYLLRLLLEYGRIIDDNRDRIGVTGDGGEEMKAFDIRVPAVP</sequence>
<keyword evidence="1" id="KW-0472">Membrane</keyword>
<feature type="domain" description="Glycosyl transferase CAP10" evidence="2">
    <location>
        <begin position="372"/>
        <end position="675"/>
    </location>
</feature>
<feature type="transmembrane region" description="Helical" evidence="1">
    <location>
        <begin position="40"/>
        <end position="60"/>
    </location>
</feature>
<keyword evidence="1" id="KW-0812">Transmembrane</keyword>
<feature type="non-terminal residue" evidence="3">
    <location>
        <position position="1"/>
    </location>
</feature>
<dbReference type="PANTHER" id="PTHR12203:SF22">
    <property type="entry name" value="CAPSULE ASSOCIATED PROTEIN"/>
    <property type="match status" value="1"/>
</dbReference>
<dbReference type="SMART" id="SM00672">
    <property type="entry name" value="CAP10"/>
    <property type="match status" value="1"/>
</dbReference>
<accession>A0A8H6VQX0</accession>
<dbReference type="AlphaFoldDB" id="A0A8H6VQX0"/>
<organism evidence="3 4">
    <name type="scientific">Pseudocercospora fuligena</name>
    <dbReference type="NCBI Taxonomy" id="685502"/>
    <lineage>
        <taxon>Eukaryota</taxon>
        <taxon>Fungi</taxon>
        <taxon>Dikarya</taxon>
        <taxon>Ascomycota</taxon>
        <taxon>Pezizomycotina</taxon>
        <taxon>Dothideomycetes</taxon>
        <taxon>Dothideomycetidae</taxon>
        <taxon>Mycosphaerellales</taxon>
        <taxon>Mycosphaerellaceae</taxon>
        <taxon>Pseudocercospora</taxon>
    </lineage>
</organism>
<evidence type="ECO:0000259" key="2">
    <source>
        <dbReference type="SMART" id="SM00672"/>
    </source>
</evidence>
<dbReference type="GO" id="GO:0016740">
    <property type="term" value="F:transferase activity"/>
    <property type="evidence" value="ECO:0007669"/>
    <property type="project" value="UniProtKB-KW"/>
</dbReference>
<evidence type="ECO:0000313" key="3">
    <source>
        <dbReference type="EMBL" id="KAF7195650.1"/>
    </source>
</evidence>
<dbReference type="InterPro" id="IPR051091">
    <property type="entry name" value="O-Glucosyltr/Glycosyltrsf_90"/>
</dbReference>
<dbReference type="OrthoDB" id="541052at2759"/>
<keyword evidence="3" id="KW-0808">Transferase</keyword>
<evidence type="ECO:0000313" key="4">
    <source>
        <dbReference type="Proteomes" id="UP000660729"/>
    </source>
</evidence>
<dbReference type="PANTHER" id="PTHR12203">
    <property type="entry name" value="KDEL LYS-ASP-GLU-LEU CONTAINING - RELATED"/>
    <property type="match status" value="1"/>
</dbReference>
<keyword evidence="1" id="KW-1133">Transmembrane helix</keyword>